<protein>
    <submittedName>
        <fullName evidence="2 4">Uncharacterized protein</fullName>
    </submittedName>
</protein>
<gene>
    <name evidence="2 4" type="ORF">BDZ99DRAFT_561918</name>
</gene>
<reference evidence="4" key="2">
    <citation type="submission" date="2020-04" db="EMBL/GenBank/DDBJ databases">
        <authorList>
            <consortium name="NCBI Genome Project"/>
        </authorList>
    </citation>
    <scope>NUCLEOTIDE SEQUENCE</scope>
    <source>
        <strain evidence="4">CBS 304.34</strain>
    </source>
</reference>
<evidence type="ECO:0000313" key="4">
    <source>
        <dbReference type="RefSeq" id="XP_033578024.1"/>
    </source>
</evidence>
<evidence type="ECO:0000313" key="3">
    <source>
        <dbReference type="Proteomes" id="UP000504636"/>
    </source>
</evidence>
<evidence type="ECO:0000256" key="1">
    <source>
        <dbReference type="SAM" id="MobiDB-lite"/>
    </source>
</evidence>
<sequence length="466" mass="49041">MGVEWCGLELLRLLHSLHARPNAPASPQRAHGLACRPGDDQLSELVVFSFSCCLLSAVCCLLSAVCCLLSAVCCLSALGLLSAPTLHSCLLPTLQSCLLPPRAAQNPWQAGLAPHVGGAGPANGIAFPGESPRSDGRAWPVEIVEERPMKVAQRQHLSRASSGICKRQPRFGPTLPWPLRCPWGLILIDAIASCVERRRHQPLRGLAPRTAVSAGHDAPRRSELSSTGAAHEERTVSRAHGRRLWTRDPVVCRHRRDARTPCSGRRARVAAAAGHAASTWNPCCGMAAGAGLNDVLSASIRRAFDDACPVTPTPPPYGCGPGTPSSAISGTLRPLSSAIGSHGRLASGNGKAGWLAAGRHSPPPPDLVLDATRQPAIAAIAGASQRHSVTAFPGRSAPAWLPSFSSVQARRGVVTMHDLKPLMLASISGVYSGQSGLDSHLRQIRVDICLSRASDAACKRIQTVLG</sequence>
<dbReference type="AlphaFoldDB" id="A0A6A6YQK3"/>
<proteinExistence type="predicted"/>
<reference evidence="2 4" key="1">
    <citation type="journal article" date="2020" name="Stud. Mycol.">
        <title>101 Dothideomycetes genomes: a test case for predicting lifestyles and emergence of pathogens.</title>
        <authorList>
            <person name="Haridas S."/>
            <person name="Albert R."/>
            <person name="Binder M."/>
            <person name="Bloem J."/>
            <person name="Labutti K."/>
            <person name="Salamov A."/>
            <person name="Andreopoulos B."/>
            <person name="Baker S."/>
            <person name="Barry K."/>
            <person name="Bills G."/>
            <person name="Bluhm B."/>
            <person name="Cannon C."/>
            <person name="Castanera R."/>
            <person name="Culley D."/>
            <person name="Daum C."/>
            <person name="Ezra D."/>
            <person name="Gonzalez J."/>
            <person name="Henrissat B."/>
            <person name="Kuo A."/>
            <person name="Liang C."/>
            <person name="Lipzen A."/>
            <person name="Lutzoni F."/>
            <person name="Magnuson J."/>
            <person name="Mondo S."/>
            <person name="Nolan M."/>
            <person name="Ohm R."/>
            <person name="Pangilinan J."/>
            <person name="Park H.-J."/>
            <person name="Ramirez L."/>
            <person name="Alfaro M."/>
            <person name="Sun H."/>
            <person name="Tritt A."/>
            <person name="Yoshinaga Y."/>
            <person name="Zwiers L.-H."/>
            <person name="Turgeon B."/>
            <person name="Goodwin S."/>
            <person name="Spatafora J."/>
            <person name="Crous P."/>
            <person name="Grigoriev I."/>
        </authorList>
    </citation>
    <scope>NUCLEOTIDE SEQUENCE</scope>
    <source>
        <strain evidence="2 4">CBS 304.34</strain>
    </source>
</reference>
<dbReference type="RefSeq" id="XP_033578024.1">
    <property type="nucleotide sequence ID" value="XM_033727330.1"/>
</dbReference>
<feature type="region of interest" description="Disordered" evidence="1">
    <location>
        <begin position="206"/>
        <end position="240"/>
    </location>
</feature>
<accession>A0A6A6YQK3</accession>
<dbReference type="GeneID" id="54468223"/>
<organism evidence="2">
    <name type="scientific">Mytilinidion resinicola</name>
    <dbReference type="NCBI Taxonomy" id="574789"/>
    <lineage>
        <taxon>Eukaryota</taxon>
        <taxon>Fungi</taxon>
        <taxon>Dikarya</taxon>
        <taxon>Ascomycota</taxon>
        <taxon>Pezizomycotina</taxon>
        <taxon>Dothideomycetes</taxon>
        <taxon>Pleosporomycetidae</taxon>
        <taxon>Mytilinidiales</taxon>
        <taxon>Mytilinidiaceae</taxon>
        <taxon>Mytilinidion</taxon>
    </lineage>
</organism>
<name>A0A6A6YQK3_9PEZI</name>
<evidence type="ECO:0000313" key="2">
    <source>
        <dbReference type="EMBL" id="KAF2811060.1"/>
    </source>
</evidence>
<dbReference type="Proteomes" id="UP000504636">
    <property type="component" value="Unplaced"/>
</dbReference>
<reference evidence="4" key="3">
    <citation type="submission" date="2025-04" db="UniProtKB">
        <authorList>
            <consortium name="RefSeq"/>
        </authorList>
    </citation>
    <scope>IDENTIFICATION</scope>
    <source>
        <strain evidence="4">CBS 304.34</strain>
    </source>
</reference>
<keyword evidence="3" id="KW-1185">Reference proteome</keyword>
<dbReference type="EMBL" id="MU003699">
    <property type="protein sequence ID" value="KAF2811060.1"/>
    <property type="molecule type" value="Genomic_DNA"/>
</dbReference>